<evidence type="ECO:0000313" key="4">
    <source>
        <dbReference type="EMBL" id="CAH0019848.1"/>
    </source>
</evidence>
<feature type="non-terminal residue" evidence="4">
    <location>
        <position position="497"/>
    </location>
</feature>
<dbReference type="InterPro" id="IPR050613">
    <property type="entry name" value="Sec_Metabolite_Reg"/>
</dbReference>
<dbReference type="GO" id="GO:0005634">
    <property type="term" value="C:nucleus"/>
    <property type="evidence" value="ECO:0007669"/>
    <property type="project" value="UniProtKB-SubCell"/>
</dbReference>
<accession>A0A9N9V8Z0</accession>
<dbReference type="CDD" id="cd12148">
    <property type="entry name" value="fungal_TF_MHR"/>
    <property type="match status" value="1"/>
</dbReference>
<reference evidence="4" key="1">
    <citation type="submission" date="2021-10" db="EMBL/GenBank/DDBJ databases">
        <authorList>
            <person name="Piombo E."/>
        </authorList>
    </citation>
    <scope>NUCLEOTIDE SEQUENCE</scope>
</reference>
<protein>
    <submittedName>
        <fullName evidence="4">Uncharacterized protein</fullName>
    </submittedName>
</protein>
<dbReference type="OrthoDB" id="2269373at2759"/>
<name>A0A9N9V8Z0_9HYPO</name>
<proteinExistence type="predicted"/>
<sequence>CALGYAIRRGKPQDDLPRENLPLSDHFDDQLREMKAIMESDASVDGVHDGTFSTTSFWSTEKLLVGGEATTDSQPEHPPPSHVLCLWQVFLDRVNPVTKLIHVPSVQPYLAQATAPWPWLPENIEVLLFAIYAVAVVALDDNECISMLGSPKNTLFQRYTSTLRSALHRARFLKTTDIVILQALTLHLVRNSIATADYSTLWANPGIEDIITSMEQNAVSSGTGSRGWGAKLDKLAAGVEGHLDRLIQQYSDPTAGPLHQDASQIKFAMTTKVRKMCQQPWKQLETGSQPTVGNDHLFRLSIDAIEHVTGLYQAMATKNLLWFVSTLFESELFTYLVGELHSRTSGVLVERAWGLIPVIYHYHQDLFDLSIELNVVLTSFVLKAWGKRKGILEAKFGHGVEAPAYVQRLEKSMPLRGVSTGPLSSMPFPPPPMALGFSGAQDMPWDPRSMGFMKEDNFGDSPWTELQSDMHRHVLGSGEETDNTLPGDCLADPQAPW</sequence>
<keyword evidence="5" id="KW-1185">Reference proteome</keyword>
<evidence type="ECO:0000256" key="1">
    <source>
        <dbReference type="ARBA" id="ARBA00004123"/>
    </source>
</evidence>
<comment type="subcellular location">
    <subcellularLocation>
        <location evidence="1">Nucleus</location>
    </subcellularLocation>
</comment>
<feature type="region of interest" description="Disordered" evidence="3">
    <location>
        <begin position="476"/>
        <end position="497"/>
    </location>
</feature>
<dbReference type="PANTHER" id="PTHR31001">
    <property type="entry name" value="UNCHARACTERIZED TRANSCRIPTIONAL REGULATORY PROTEIN"/>
    <property type="match status" value="1"/>
</dbReference>
<keyword evidence="2" id="KW-0539">Nucleus</keyword>
<dbReference type="Proteomes" id="UP000696573">
    <property type="component" value="Unassembled WGS sequence"/>
</dbReference>
<dbReference type="EMBL" id="CABFNQ020000593">
    <property type="protein sequence ID" value="CAH0019848.1"/>
    <property type="molecule type" value="Genomic_DNA"/>
</dbReference>
<dbReference type="AlphaFoldDB" id="A0A9N9V8Z0"/>
<organism evidence="4 5">
    <name type="scientific">Clonostachys rhizophaga</name>
    <dbReference type="NCBI Taxonomy" id="160324"/>
    <lineage>
        <taxon>Eukaryota</taxon>
        <taxon>Fungi</taxon>
        <taxon>Dikarya</taxon>
        <taxon>Ascomycota</taxon>
        <taxon>Pezizomycotina</taxon>
        <taxon>Sordariomycetes</taxon>
        <taxon>Hypocreomycetidae</taxon>
        <taxon>Hypocreales</taxon>
        <taxon>Bionectriaceae</taxon>
        <taxon>Clonostachys</taxon>
    </lineage>
</organism>
<evidence type="ECO:0000256" key="2">
    <source>
        <dbReference type="ARBA" id="ARBA00023242"/>
    </source>
</evidence>
<evidence type="ECO:0000256" key="3">
    <source>
        <dbReference type="SAM" id="MobiDB-lite"/>
    </source>
</evidence>
<dbReference type="PANTHER" id="PTHR31001:SF85">
    <property type="entry name" value="ZN(II)2CYS6 TRANSCRIPTION FACTOR (EUROFUNG)"/>
    <property type="match status" value="1"/>
</dbReference>
<comment type="caution">
    <text evidence="4">The sequence shown here is derived from an EMBL/GenBank/DDBJ whole genome shotgun (WGS) entry which is preliminary data.</text>
</comment>
<evidence type="ECO:0000313" key="5">
    <source>
        <dbReference type="Proteomes" id="UP000696573"/>
    </source>
</evidence>
<gene>
    <name evidence="4" type="ORF">CRHIZ90672A_00013596</name>
</gene>